<proteinExistence type="predicted"/>
<dbReference type="EMBL" id="BONZ01000038">
    <property type="protein sequence ID" value="GIH15915.1"/>
    <property type="molecule type" value="Genomic_DNA"/>
</dbReference>
<reference evidence="1" key="1">
    <citation type="submission" date="2021-01" db="EMBL/GenBank/DDBJ databases">
        <title>Whole genome shotgun sequence of Rugosimonospora africana NBRC 104875.</title>
        <authorList>
            <person name="Komaki H."/>
            <person name="Tamura T."/>
        </authorList>
    </citation>
    <scope>NUCLEOTIDE SEQUENCE</scope>
    <source>
        <strain evidence="1">NBRC 104875</strain>
    </source>
</reference>
<evidence type="ECO:0000313" key="1">
    <source>
        <dbReference type="EMBL" id="GIH15915.1"/>
    </source>
</evidence>
<dbReference type="RefSeq" id="WP_203919524.1">
    <property type="nucleotide sequence ID" value="NZ_BONZ01000038.1"/>
</dbReference>
<name>A0A8J3QR59_9ACTN</name>
<dbReference type="AlphaFoldDB" id="A0A8J3QR59"/>
<protein>
    <submittedName>
        <fullName evidence="1">Uncharacterized protein</fullName>
    </submittedName>
</protein>
<gene>
    <name evidence="1" type="ORF">Raf01_40870</name>
</gene>
<organism evidence="1 2">
    <name type="scientific">Rugosimonospora africana</name>
    <dbReference type="NCBI Taxonomy" id="556532"/>
    <lineage>
        <taxon>Bacteria</taxon>
        <taxon>Bacillati</taxon>
        <taxon>Actinomycetota</taxon>
        <taxon>Actinomycetes</taxon>
        <taxon>Micromonosporales</taxon>
        <taxon>Micromonosporaceae</taxon>
        <taxon>Rugosimonospora</taxon>
    </lineage>
</organism>
<sequence>MLFVYRSHYEGPLSRRVRRLPDRGVLDWFRRGWHEPDPDAWADRELGGDVYGLWSVFAAAHEHELPMPETTEELRALLDEHLYVEGDAAENIRFDGSTLRVKTDDDEVDLAYLFVDDASAAAAPNRWAYPLHAEWPLPADATDTGRGFTTDGIPVETGAPDAGGVGRTYLVFLTFDSGESFLNPLPMVFPGVRLPDLAAVLRRAMPRPMVGERDGWPWELRVLRALVAPTEATIDAALGRCNRWPGFDLNAPSYELPDDYAAAHSAATEVLDATDGYTAGRDPDRTLLRVDEHLAQLCLHLSEAFGFQQWFVFDDLWAEDHPELAESLLRYAAHWDPLQG</sequence>
<comment type="caution">
    <text evidence="1">The sequence shown here is derived from an EMBL/GenBank/DDBJ whole genome shotgun (WGS) entry which is preliminary data.</text>
</comment>
<keyword evidence="2" id="KW-1185">Reference proteome</keyword>
<evidence type="ECO:0000313" key="2">
    <source>
        <dbReference type="Proteomes" id="UP000642748"/>
    </source>
</evidence>
<accession>A0A8J3QR59</accession>
<dbReference type="Proteomes" id="UP000642748">
    <property type="component" value="Unassembled WGS sequence"/>
</dbReference>